<accession>A0A212L0Q9</accession>
<gene>
    <name evidence="1" type="ORF">KL86PLE_100016</name>
</gene>
<evidence type="ECO:0000313" key="1">
    <source>
        <dbReference type="EMBL" id="SCM71108.1"/>
    </source>
</evidence>
<reference evidence="1" key="1">
    <citation type="submission" date="2016-08" db="EMBL/GenBank/DDBJ databases">
        <authorList>
            <person name="Seilhamer J.J."/>
        </authorList>
    </citation>
    <scope>NUCLEOTIDE SEQUENCE</scope>
    <source>
        <strain evidence="1">86</strain>
    </source>
</reference>
<proteinExistence type="predicted"/>
<protein>
    <submittedName>
        <fullName evidence="1">Uncharacterized protein</fullName>
    </submittedName>
</protein>
<dbReference type="EMBL" id="FMJD01000002">
    <property type="protein sequence ID" value="SCM71108.1"/>
    <property type="molecule type" value="Genomic_DNA"/>
</dbReference>
<organism evidence="1">
    <name type="scientific">uncultured Pleomorphomonas sp</name>
    <dbReference type="NCBI Taxonomy" id="442121"/>
    <lineage>
        <taxon>Bacteria</taxon>
        <taxon>Pseudomonadati</taxon>
        <taxon>Pseudomonadota</taxon>
        <taxon>Alphaproteobacteria</taxon>
        <taxon>Hyphomicrobiales</taxon>
        <taxon>Pleomorphomonadaceae</taxon>
        <taxon>Pleomorphomonas</taxon>
        <taxon>environmental samples</taxon>
    </lineage>
</organism>
<name>A0A212L0Q9_9HYPH</name>
<dbReference type="AlphaFoldDB" id="A0A212L0Q9"/>
<sequence length="38" mass="3950">MSYPGSAAAGATVLDLEPDSEAAREMTALADEIKQLLN</sequence>